<keyword evidence="2" id="KW-1185">Reference proteome</keyword>
<proteinExistence type="predicted"/>
<gene>
    <name evidence="1" type="ORF">K490DRAFT_59647</name>
</gene>
<comment type="caution">
    <text evidence="1">The sequence shown here is derived from an EMBL/GenBank/DDBJ whole genome shotgun (WGS) entry which is preliminary data.</text>
</comment>
<dbReference type="EMBL" id="ML978742">
    <property type="protein sequence ID" value="KAF2084360.1"/>
    <property type="molecule type" value="Genomic_DNA"/>
</dbReference>
<reference evidence="1" key="1">
    <citation type="journal article" date="2020" name="Stud. Mycol.">
        <title>101 Dothideomycetes genomes: a test case for predicting lifestyles and emergence of pathogens.</title>
        <authorList>
            <person name="Haridas S."/>
            <person name="Albert R."/>
            <person name="Binder M."/>
            <person name="Bloem J."/>
            <person name="Labutti K."/>
            <person name="Salamov A."/>
            <person name="Andreopoulos B."/>
            <person name="Baker S."/>
            <person name="Barry K."/>
            <person name="Bills G."/>
            <person name="Bluhm B."/>
            <person name="Cannon C."/>
            <person name="Castanera R."/>
            <person name="Culley D."/>
            <person name="Daum C."/>
            <person name="Ezra D."/>
            <person name="Gonzalez J."/>
            <person name="Henrissat B."/>
            <person name="Kuo A."/>
            <person name="Liang C."/>
            <person name="Lipzen A."/>
            <person name="Lutzoni F."/>
            <person name="Magnuson J."/>
            <person name="Mondo S."/>
            <person name="Nolan M."/>
            <person name="Ohm R."/>
            <person name="Pangilinan J."/>
            <person name="Park H.-J."/>
            <person name="Ramirez L."/>
            <person name="Alfaro M."/>
            <person name="Sun H."/>
            <person name="Tritt A."/>
            <person name="Yoshinaga Y."/>
            <person name="Zwiers L.-H."/>
            <person name="Turgeon B."/>
            <person name="Goodwin S."/>
            <person name="Spatafora J."/>
            <person name="Crous P."/>
            <person name="Grigoriev I."/>
        </authorList>
    </citation>
    <scope>NUCLEOTIDE SEQUENCE</scope>
    <source>
        <strain evidence="1">CBS 121410</strain>
    </source>
</reference>
<sequence>MPRSAMLSRMRVRWRRCSYCEDGDRSTTSRRKKRELRMEYGRMMVIEDLEFIEEHSRILGRGRVFKALGEHQEKYEVSNLSANQGLRIKIYQQSSLTVTSRTSPKLQLTRERRAKVYPGIWPATYFALQSTHISVSPCPLLTSTLEPLQQSNVSMPRYGLDQHLTGDDHADSTLYATEHLVTVWVAAAFRESVGFGGVVATRATAITSSRGGLEKAVSAIQSWIQDLLWTGLRAAPWPAAQAWLWALVQSSGNRPNATARQLRLAAQARRVHDLITMDNPPPNILNYNAGQVAALAQRTVDFWDACLRASAPIRALALLVADGYPSGALVHRELEFWVWQRLGLILEDSRYYEAEEWIVGVSELELDEENAGNEAHLLLEARRLRALLYL</sequence>
<organism evidence="1 2">
    <name type="scientific">Saccharata proteae CBS 121410</name>
    <dbReference type="NCBI Taxonomy" id="1314787"/>
    <lineage>
        <taxon>Eukaryota</taxon>
        <taxon>Fungi</taxon>
        <taxon>Dikarya</taxon>
        <taxon>Ascomycota</taxon>
        <taxon>Pezizomycotina</taxon>
        <taxon>Dothideomycetes</taxon>
        <taxon>Dothideomycetes incertae sedis</taxon>
        <taxon>Botryosphaeriales</taxon>
        <taxon>Saccharataceae</taxon>
        <taxon>Saccharata</taxon>
    </lineage>
</organism>
<protein>
    <submittedName>
        <fullName evidence="1">Uncharacterized protein</fullName>
    </submittedName>
</protein>
<evidence type="ECO:0000313" key="2">
    <source>
        <dbReference type="Proteomes" id="UP000799776"/>
    </source>
</evidence>
<name>A0A9P4LSB0_9PEZI</name>
<dbReference type="Proteomes" id="UP000799776">
    <property type="component" value="Unassembled WGS sequence"/>
</dbReference>
<accession>A0A9P4LSB0</accession>
<dbReference type="AlphaFoldDB" id="A0A9P4LSB0"/>
<evidence type="ECO:0000313" key="1">
    <source>
        <dbReference type="EMBL" id="KAF2084360.1"/>
    </source>
</evidence>